<accession>A0AA85J4Z9</accession>
<sequence length="169" mass="19041">MDKQCKVFEDPDYADLDSSACDSKKNISSFGLLQKSSSHMLAATSTPITSPKDSNVKRPRMDSDNIVAEYMGKYRIALIDGKNEAVICRSSSFFGPKLVVCSQDNWENAYEEEYPKIDWKIENCEVIFETDDLQEALAKHKALQRTYSTANCSQSSKSTVVCTQKRQIN</sequence>
<evidence type="ECO:0000313" key="2">
    <source>
        <dbReference type="WBParaSite" id="TREG1_144890.1"/>
    </source>
</evidence>
<keyword evidence="1" id="KW-1185">Reference proteome</keyword>
<evidence type="ECO:0000313" key="1">
    <source>
        <dbReference type="Proteomes" id="UP000050795"/>
    </source>
</evidence>
<organism evidence="1 2">
    <name type="scientific">Trichobilharzia regenti</name>
    <name type="common">Nasal bird schistosome</name>
    <dbReference type="NCBI Taxonomy" id="157069"/>
    <lineage>
        <taxon>Eukaryota</taxon>
        <taxon>Metazoa</taxon>
        <taxon>Spiralia</taxon>
        <taxon>Lophotrochozoa</taxon>
        <taxon>Platyhelminthes</taxon>
        <taxon>Trematoda</taxon>
        <taxon>Digenea</taxon>
        <taxon>Strigeidida</taxon>
        <taxon>Schistosomatoidea</taxon>
        <taxon>Schistosomatidae</taxon>
        <taxon>Trichobilharzia</taxon>
    </lineage>
</organism>
<dbReference type="AlphaFoldDB" id="A0AA85J4Z9"/>
<name>A0AA85J4Z9_TRIRE</name>
<proteinExistence type="predicted"/>
<protein>
    <submittedName>
        <fullName evidence="2">Uncharacterized protein</fullName>
    </submittedName>
</protein>
<dbReference type="WBParaSite" id="TREG1_144890.1">
    <property type="protein sequence ID" value="TREG1_144890.1"/>
    <property type="gene ID" value="TREG1_144890"/>
</dbReference>
<reference evidence="2" key="2">
    <citation type="submission" date="2023-11" db="UniProtKB">
        <authorList>
            <consortium name="WormBaseParasite"/>
        </authorList>
    </citation>
    <scope>IDENTIFICATION</scope>
</reference>
<dbReference type="Proteomes" id="UP000050795">
    <property type="component" value="Unassembled WGS sequence"/>
</dbReference>
<reference evidence="1" key="1">
    <citation type="submission" date="2022-06" db="EMBL/GenBank/DDBJ databases">
        <authorList>
            <person name="Berger JAMES D."/>
            <person name="Berger JAMES D."/>
        </authorList>
    </citation>
    <scope>NUCLEOTIDE SEQUENCE [LARGE SCALE GENOMIC DNA]</scope>
</reference>